<evidence type="ECO:0000313" key="1">
    <source>
        <dbReference type="EMBL" id="QDT25305.1"/>
    </source>
</evidence>
<keyword evidence="1" id="KW-0808">Transferase</keyword>
<name>A0A517Q0Z8_9PLAN</name>
<dbReference type="AlphaFoldDB" id="A0A517Q0Z8"/>
<dbReference type="PANTHER" id="PTHR31061">
    <property type="entry name" value="LD22376P"/>
    <property type="match status" value="1"/>
</dbReference>
<keyword evidence="2" id="KW-1185">Reference proteome</keyword>
<reference evidence="1 2" key="1">
    <citation type="submission" date="2019-03" db="EMBL/GenBank/DDBJ databases">
        <title>Deep-cultivation of Planctomycetes and their phenomic and genomic characterization uncovers novel biology.</title>
        <authorList>
            <person name="Wiegand S."/>
            <person name="Jogler M."/>
            <person name="Boedeker C."/>
            <person name="Pinto D."/>
            <person name="Vollmers J."/>
            <person name="Rivas-Marin E."/>
            <person name="Kohn T."/>
            <person name="Peeters S.H."/>
            <person name="Heuer A."/>
            <person name="Rast P."/>
            <person name="Oberbeckmann S."/>
            <person name="Bunk B."/>
            <person name="Jeske O."/>
            <person name="Meyerdierks A."/>
            <person name="Storesund J.E."/>
            <person name="Kallscheuer N."/>
            <person name="Luecker S."/>
            <person name="Lage O.M."/>
            <person name="Pohl T."/>
            <person name="Merkel B.J."/>
            <person name="Hornburger P."/>
            <person name="Mueller R.-W."/>
            <person name="Bruemmer F."/>
            <person name="Labrenz M."/>
            <person name="Spormann A.M."/>
            <person name="Op den Camp H."/>
            <person name="Overmann J."/>
            <person name="Amann R."/>
            <person name="Jetten M.S.M."/>
            <person name="Mascher T."/>
            <person name="Medema M.H."/>
            <person name="Devos D.P."/>
            <person name="Kaster A.-K."/>
            <person name="Ovreas L."/>
            <person name="Rohde M."/>
            <person name="Galperin M.Y."/>
            <person name="Jogler C."/>
        </authorList>
    </citation>
    <scope>NUCLEOTIDE SEQUENCE [LARGE SCALE GENOMIC DNA]</scope>
    <source>
        <strain evidence="1 2">Enr10</strain>
    </source>
</reference>
<sequence>MTDSTPAATTDKNRKRIVSLDQFRGYTVAGMFLVNYMGFFILCPVVLKHHNTYCSYADTIMPHFLFAVGFAYRLTFGRRIQTQGAVSAYLRVVRRLLGLVLVSLVMYRLEEPIAKTWSELESIGVWGAIADPLKRKWFQTLMHIAVTSLWITPVIRSQATVRIAYMLFSATAHVVLSYYFYFTWVNSPPNGIDGGPLGFLTWSIPAIIGTLACDWVVEAEGLPRIKPILFWSCALMLLGWIISCGTRLYDVPAIDQSMAGNQDLKLAIHPVIPTEAQFKAKEGEPFSAYLAEPPFVKPPGQEQRKWNYWMMSQRAGTLSYLVFSAGLSLFVYLLFHLACDRGNLHIPLFRTLGTNALAAYILHDLVMESVKPFATKDAPWWYAWGSFLLFFWITWLFVRHLEKNKIHLKL</sequence>
<dbReference type="Proteomes" id="UP000315647">
    <property type="component" value="Chromosome"/>
</dbReference>
<dbReference type="PANTHER" id="PTHR31061:SF24">
    <property type="entry name" value="LD22376P"/>
    <property type="match status" value="1"/>
</dbReference>
<protein>
    <submittedName>
        <fullName evidence="1">Acyltransferase family protein</fullName>
    </submittedName>
</protein>
<gene>
    <name evidence="1" type="ORF">Enr10x_06000</name>
</gene>
<accession>A0A517Q0Z8</accession>
<dbReference type="GO" id="GO:0016746">
    <property type="term" value="F:acyltransferase activity"/>
    <property type="evidence" value="ECO:0007669"/>
    <property type="project" value="UniProtKB-KW"/>
</dbReference>
<proteinExistence type="predicted"/>
<dbReference type="EMBL" id="CP037421">
    <property type="protein sequence ID" value="QDT25305.1"/>
    <property type="molecule type" value="Genomic_DNA"/>
</dbReference>
<keyword evidence="1" id="KW-0012">Acyltransferase</keyword>
<organism evidence="1 2">
    <name type="scientific">Gimesia panareensis</name>
    <dbReference type="NCBI Taxonomy" id="2527978"/>
    <lineage>
        <taxon>Bacteria</taxon>
        <taxon>Pseudomonadati</taxon>
        <taxon>Planctomycetota</taxon>
        <taxon>Planctomycetia</taxon>
        <taxon>Planctomycetales</taxon>
        <taxon>Planctomycetaceae</taxon>
        <taxon>Gimesia</taxon>
    </lineage>
</organism>
<dbReference type="RefSeq" id="WP_145103818.1">
    <property type="nucleotide sequence ID" value="NZ_CP036277.1"/>
</dbReference>
<accession>A0A518A0Q5</accession>
<evidence type="ECO:0000313" key="2">
    <source>
        <dbReference type="Proteomes" id="UP000315647"/>
    </source>
</evidence>